<reference evidence="4" key="1">
    <citation type="submission" date="2016-10" db="EMBL/GenBank/DDBJ databases">
        <authorList>
            <person name="Varghese N."/>
            <person name="Submissions S."/>
        </authorList>
    </citation>
    <scope>NUCLEOTIDE SEQUENCE [LARGE SCALE GENOMIC DNA]</scope>
    <source>
        <strain evidence="4">DSM 44718</strain>
    </source>
</reference>
<feature type="transmembrane region" description="Helical" evidence="1">
    <location>
        <begin position="252"/>
        <end position="271"/>
    </location>
</feature>
<dbReference type="PANTHER" id="PTHR14859">
    <property type="entry name" value="CALCOFLUOR WHITE HYPERSENSITIVE PROTEIN PRECURSOR"/>
    <property type="match status" value="1"/>
</dbReference>
<keyword evidence="1" id="KW-0472">Membrane</keyword>
<feature type="transmembrane region" description="Helical" evidence="1">
    <location>
        <begin position="97"/>
        <end position="116"/>
    </location>
</feature>
<feature type="transmembrane region" description="Helical" evidence="1">
    <location>
        <begin position="368"/>
        <end position="387"/>
    </location>
</feature>
<feature type="transmembrane region" description="Helical" evidence="1">
    <location>
        <begin position="225"/>
        <end position="247"/>
    </location>
</feature>
<keyword evidence="1" id="KW-0812">Transmembrane</keyword>
<dbReference type="InterPro" id="IPR051916">
    <property type="entry name" value="GPI-anchor_lipid_remodeler"/>
</dbReference>
<gene>
    <name evidence="3" type="ORF">SAMN05421684_3854</name>
</gene>
<dbReference type="RefSeq" id="WP_090794054.1">
    <property type="nucleotide sequence ID" value="NZ_BOND01000021.1"/>
</dbReference>
<feature type="transmembrane region" description="Helical" evidence="1">
    <location>
        <begin position="12"/>
        <end position="40"/>
    </location>
</feature>
<keyword evidence="3" id="KW-0255">Endonuclease</keyword>
<feature type="domain" description="Endonuclease/exonuclease/phosphatase" evidence="2">
    <location>
        <begin position="407"/>
        <end position="621"/>
    </location>
</feature>
<evidence type="ECO:0000313" key="3">
    <source>
        <dbReference type="EMBL" id="SDZ25361.1"/>
    </source>
</evidence>
<dbReference type="SUPFAM" id="SSF56219">
    <property type="entry name" value="DNase I-like"/>
    <property type="match status" value="1"/>
</dbReference>
<dbReference type="GO" id="GO:0016020">
    <property type="term" value="C:membrane"/>
    <property type="evidence" value="ECO:0007669"/>
    <property type="project" value="GOC"/>
</dbReference>
<dbReference type="EMBL" id="FNQB01000002">
    <property type="protein sequence ID" value="SDZ25361.1"/>
    <property type="molecule type" value="Genomic_DNA"/>
</dbReference>
<keyword evidence="3" id="KW-0378">Hydrolase</keyword>
<evidence type="ECO:0000259" key="2">
    <source>
        <dbReference type="Pfam" id="PF03372"/>
    </source>
</evidence>
<evidence type="ECO:0000313" key="4">
    <source>
        <dbReference type="Proteomes" id="UP000199632"/>
    </source>
</evidence>
<dbReference type="PANTHER" id="PTHR14859:SF1">
    <property type="entry name" value="PGAP2-INTERACTING PROTEIN"/>
    <property type="match status" value="1"/>
</dbReference>
<dbReference type="GO" id="GO:0006506">
    <property type="term" value="P:GPI anchor biosynthetic process"/>
    <property type="evidence" value="ECO:0007669"/>
    <property type="project" value="TreeGrafter"/>
</dbReference>
<dbReference type="GO" id="GO:0004519">
    <property type="term" value="F:endonuclease activity"/>
    <property type="evidence" value="ECO:0007669"/>
    <property type="project" value="UniProtKB-KW"/>
</dbReference>
<feature type="transmembrane region" description="Helical" evidence="1">
    <location>
        <begin position="152"/>
        <end position="171"/>
    </location>
</feature>
<feature type="transmembrane region" description="Helical" evidence="1">
    <location>
        <begin position="72"/>
        <end position="91"/>
    </location>
</feature>
<feature type="transmembrane region" description="Helical" evidence="1">
    <location>
        <begin position="277"/>
        <end position="299"/>
    </location>
</feature>
<dbReference type="GO" id="GO:0004527">
    <property type="term" value="F:exonuclease activity"/>
    <property type="evidence" value="ECO:0007669"/>
    <property type="project" value="UniProtKB-KW"/>
</dbReference>
<dbReference type="Gene3D" id="3.60.10.10">
    <property type="entry name" value="Endonuclease/exonuclease/phosphatase"/>
    <property type="match status" value="1"/>
</dbReference>
<keyword evidence="1" id="KW-1133">Transmembrane helix</keyword>
<dbReference type="STRING" id="137265.SAMN05421684_3854"/>
<dbReference type="InterPro" id="IPR036691">
    <property type="entry name" value="Endo/exonu/phosph_ase_sf"/>
</dbReference>
<evidence type="ECO:0000256" key="1">
    <source>
        <dbReference type="SAM" id="Phobius"/>
    </source>
</evidence>
<dbReference type="Pfam" id="PF03372">
    <property type="entry name" value="Exo_endo_phos"/>
    <property type="match status" value="1"/>
</dbReference>
<protein>
    <submittedName>
        <fullName evidence="3">Metal-dependent hydrolase, endonuclease/exonuclease/phosphatase family</fullName>
    </submittedName>
</protein>
<feature type="transmembrane region" description="Helical" evidence="1">
    <location>
        <begin position="183"/>
        <end position="205"/>
    </location>
</feature>
<sequence>MSRVRRPFLNAAGIALGVILLTDVLRVWLPSIITIFGQAASTPAELMGGFALLWFAGAFAVVPLLRPLGPRGVAFVAGLALAGCRIGLLATDGGQPQLYLASAGLLAGLVWLAAIAVSGAQPVPGLVLGLAAGTALHAAVGTFDLTWRGGSLGWSVTALLCLAFGALLPALTNHTSGSVPGPAAWFVVGPVLLLWTMVAGSPALAGTALSYVLGEESGIAGPGPGSAVTVATLAALSVGLLAAGALLPRPSLAVAVAGVVTLGVGTATFGLSWGSGLLVAIPVTALGLGLLLCATGCRADDPDPATGARRRGFAAVGGLTVFAVAAVLYYASYDIGYPNEWVPPAVAAVVAVVAGRPPYPRTVVDRSWPWTVVPVAVVATLLAALAMPGGAGRPSGPATPGAIRVVAYNIRMGFGLDGRFDLAGLTAAIDTQRPDVVLLSEVDRAWLLNGGHDTLALLADRLDLPFRFAPAADAVWGDAVLTRLPVVYTATSRLRPVGAPTGAQALGVVLDVGGTEVAVVSTHLQPPPDGGPLSQAREVAAFARGFAAGRPLVVGGDLNTQPGDPAFAAFTDAGLVDGFAGQRPLLTSPADAPREQIDHLLVSPGISVTEVVAPRTEASDHLPVAATLTLP</sequence>
<feature type="transmembrane region" description="Helical" evidence="1">
    <location>
        <begin position="46"/>
        <end position="65"/>
    </location>
</feature>
<keyword evidence="4" id="KW-1185">Reference proteome</keyword>
<keyword evidence="3" id="KW-0269">Exonuclease</keyword>
<keyword evidence="3" id="KW-0540">Nuclease</keyword>
<name>A0A1H3RJF8_9ACTN</name>
<organism evidence="3 4">
    <name type="scientific">Asanoa ishikariensis</name>
    <dbReference type="NCBI Taxonomy" id="137265"/>
    <lineage>
        <taxon>Bacteria</taxon>
        <taxon>Bacillati</taxon>
        <taxon>Actinomycetota</taxon>
        <taxon>Actinomycetes</taxon>
        <taxon>Micromonosporales</taxon>
        <taxon>Micromonosporaceae</taxon>
        <taxon>Asanoa</taxon>
    </lineage>
</organism>
<dbReference type="AlphaFoldDB" id="A0A1H3RJF8"/>
<dbReference type="InterPro" id="IPR005135">
    <property type="entry name" value="Endo/exonuclease/phosphatase"/>
</dbReference>
<feature type="transmembrane region" description="Helical" evidence="1">
    <location>
        <begin position="311"/>
        <end position="331"/>
    </location>
</feature>
<feature type="transmembrane region" description="Helical" evidence="1">
    <location>
        <begin position="123"/>
        <end position="140"/>
    </location>
</feature>
<accession>A0A1H3RJF8</accession>
<proteinExistence type="predicted"/>
<dbReference type="Proteomes" id="UP000199632">
    <property type="component" value="Unassembled WGS sequence"/>
</dbReference>